<dbReference type="SUPFAM" id="SSF53098">
    <property type="entry name" value="Ribonuclease H-like"/>
    <property type="match status" value="1"/>
</dbReference>
<evidence type="ECO:0000313" key="5">
    <source>
        <dbReference type="Proteomes" id="UP001225378"/>
    </source>
</evidence>
<dbReference type="Gene3D" id="1.10.246.40">
    <property type="entry name" value="Tn5 transposase, domain 1"/>
    <property type="match status" value="1"/>
</dbReference>
<dbReference type="EMBL" id="CP157743">
    <property type="protein sequence ID" value="XBS20149.1"/>
    <property type="molecule type" value="Genomic_DNA"/>
</dbReference>
<evidence type="ECO:0000313" key="3">
    <source>
        <dbReference type="EMBL" id="XBS18890.1"/>
    </source>
</evidence>
<dbReference type="InterPro" id="IPR047768">
    <property type="entry name" value="Tn5p-like"/>
</dbReference>
<dbReference type="InterPro" id="IPR014737">
    <property type="entry name" value="Transposase_Tn5-like_C"/>
</dbReference>
<dbReference type="Gene3D" id="3.90.350.10">
    <property type="entry name" value="Transposase Inhibitor Protein From Tn5, Chain A, domain 1"/>
    <property type="match status" value="1"/>
</dbReference>
<dbReference type="EMBL" id="CP157743">
    <property type="protein sequence ID" value="XBS18890.1"/>
    <property type="molecule type" value="Genomic_DNA"/>
</dbReference>
<dbReference type="PANTHER" id="PTHR37319">
    <property type="entry name" value="TRANSPOSASE"/>
    <property type="match status" value="1"/>
</dbReference>
<dbReference type="AlphaFoldDB" id="A0AAU7NPL5"/>
<feature type="domain" description="Transposase Tn5 dimerisation" evidence="1">
    <location>
        <begin position="332"/>
        <end position="420"/>
    </location>
</feature>
<dbReference type="KEGG" id="mech:Q9L42_010930"/>
<organism evidence="3 5">
    <name type="scientific">Methylomarinum roseum</name>
    <dbReference type="NCBI Taxonomy" id="3067653"/>
    <lineage>
        <taxon>Bacteria</taxon>
        <taxon>Pseudomonadati</taxon>
        <taxon>Pseudomonadota</taxon>
        <taxon>Gammaproteobacteria</taxon>
        <taxon>Methylococcales</taxon>
        <taxon>Methylococcaceae</taxon>
        <taxon>Methylomarinum</taxon>
    </lineage>
</organism>
<dbReference type="KEGG" id="mech:Q9L42_017605"/>
<keyword evidence="5" id="KW-1185">Reference proteome</keyword>
<protein>
    <submittedName>
        <fullName evidence="3">IS4 family transposase</fullName>
    </submittedName>
</protein>
<dbReference type="NCBIfam" id="NF033590">
    <property type="entry name" value="transpos_IS4_3"/>
    <property type="match status" value="1"/>
</dbReference>
<name>A0AAU7NPL5_9GAMM</name>
<dbReference type="InterPro" id="IPR038215">
    <property type="entry name" value="TN5-like_N_sf"/>
</dbReference>
<dbReference type="Proteomes" id="UP001225378">
    <property type="component" value="Chromosome"/>
</dbReference>
<dbReference type="Pfam" id="PF14706">
    <property type="entry name" value="Tnp_DNA_bind"/>
    <property type="match status" value="1"/>
</dbReference>
<proteinExistence type="predicted"/>
<reference evidence="3 5" key="1">
    <citation type="journal article" date="2024" name="Microbiology">
        <title>Methylomarinum rosea sp. nov., a novel halophilic methanotrophic bacterium from the hypersaline Lake Elton.</title>
        <authorList>
            <person name="Suleimanov R.Z."/>
            <person name="Oshkin I.Y."/>
            <person name="Danilova O.V."/>
            <person name="Suzina N.E."/>
            <person name="Dedysh S.N."/>
        </authorList>
    </citation>
    <scope>NUCLEOTIDE SEQUENCE [LARGE SCALE GENOMIC DNA]</scope>
    <source>
        <strain evidence="3 5">Ch1-1</strain>
    </source>
</reference>
<dbReference type="Pfam" id="PF02281">
    <property type="entry name" value="Dimer_Tnp_Tn5"/>
    <property type="match status" value="1"/>
</dbReference>
<evidence type="ECO:0000313" key="4">
    <source>
        <dbReference type="EMBL" id="XBS20149.1"/>
    </source>
</evidence>
<dbReference type="PANTHER" id="PTHR37319:SF1">
    <property type="entry name" value="TRANSPOSASE TN5 DIMERISATION DOMAIN-CONTAINING PROTEIN"/>
    <property type="match status" value="1"/>
</dbReference>
<dbReference type="InterPro" id="IPR014735">
    <property type="entry name" value="Transposase_Tn5-like_N"/>
</dbReference>
<dbReference type="InterPro" id="IPR003201">
    <property type="entry name" value="Transposase_Tn5"/>
</dbReference>
<sequence>MGDARRTNRLIKLTEQLAVQPQASLPLAAMGWGETKAAYRLLGNEAIEPLDILKGHADRSLERAQAHPVVLGLQDTTELDFSSQPGIAGLGRLNYEARQGFYVHPTLLVTPDGQALGVTDAWMWSRKPKDEPDIKESLRWIEGYGRLADLAEQTPGTRFVYVADREGDLRDLLEEAQRRHHAADYLIRARHNRKLADEDDKLWDSVAASSPLGQIEFTLEANGERKARQVRQSLYAQRVTLKRKRKTDSDLSVTIILAQEDNPPEGVEPIVWRLLTNRLIDTLEQAAEQVDWYRRRWLIEIFFRILKTGCRVEKLQLSEIDRLQRALMIYLIIAWRILHVVTLGQQCPDLPCDVVFDPEEWQAAWIVKHRSQPPETTPSLNDMIRIIAGFGGFLGRKSDGQPGPKAIWEGMEKVRHYAVGLEIGKAVFASG</sequence>
<accession>A0AAU7NPL5</accession>
<evidence type="ECO:0000259" key="2">
    <source>
        <dbReference type="Pfam" id="PF14706"/>
    </source>
</evidence>
<dbReference type="InterPro" id="IPR054836">
    <property type="entry name" value="Tn5_transposase"/>
</dbReference>
<gene>
    <name evidence="3" type="ORF">Q9L42_010930</name>
    <name evidence="4" type="ORF">Q9L42_017605</name>
</gene>
<evidence type="ECO:0000259" key="1">
    <source>
        <dbReference type="Pfam" id="PF02281"/>
    </source>
</evidence>
<dbReference type="InterPro" id="IPR012337">
    <property type="entry name" value="RNaseH-like_sf"/>
</dbReference>
<dbReference type="Gene3D" id="1.10.740.10">
    <property type="entry name" value="Transferase Inhibitor Protein From Tn5, Chain"/>
    <property type="match status" value="1"/>
</dbReference>
<feature type="domain" description="Transposase Tn5-like N-terminal" evidence="2">
    <location>
        <begin position="2"/>
        <end position="47"/>
    </location>
</feature>